<gene>
    <name evidence="13" type="ORF">CYBJADRAFT_186466</name>
</gene>
<dbReference type="EMBL" id="KV453939">
    <property type="protein sequence ID" value="ODV71586.1"/>
    <property type="molecule type" value="Genomic_DNA"/>
</dbReference>
<keyword evidence="14" id="KW-1185">Reference proteome</keyword>
<dbReference type="GO" id="GO:0005634">
    <property type="term" value="C:nucleus"/>
    <property type="evidence" value="ECO:0007669"/>
    <property type="project" value="InterPro"/>
</dbReference>
<name>A0A1E4RWG5_CYBJN</name>
<evidence type="ECO:0000259" key="11">
    <source>
        <dbReference type="Pfam" id="PF07557"/>
    </source>
</evidence>
<evidence type="ECO:0000256" key="9">
    <source>
        <dbReference type="SAM" id="Coils"/>
    </source>
</evidence>
<dbReference type="OMA" id="HQPKTYR"/>
<sequence length="550" mass="61562">MAFPAAGRLTSPSNRRATTFQLRPQSIDSSKQKILSQNRALAKKNSVLMTKIADLETKISDLIQQNIELRALNAKNEDQKRRCLEDKLNVIEAGVSQRFEEMFQMFATIRNNEGLSESKMIAALPGINVNDITLSSASEKTVSFVSNVKASEDQTEEGNKLSREKRRRKSARRESIYIPPPSPPRVTEEEEAMTTLLTTSNTVTTTTTTTTAAAAVAASIPIDFEEPNPFHNKPVDTVESKNLSDLDEGHGELARSVILSPIKTSTSSPSVRETSKKSMFEVYEDSPEPMDILKNQGEGEDDIQQKIQRLADESVRPTSFGKILPSTLLDGDESTNSEITDEYKPLEQDATKIKHTKTKRKSRTSVDEKMPTLVVDNDDLLSTRKSRTRGKQISYAEPSLRVKMRRQSEKFVDAVADGGFVKPPQKSLSAEPEDISRPEETKPTEEIAAQEQASKHDENGKEKRARPLIEQDNSNITKRRRPLSSITQNKIQKVVDSDKLRQHKRFELSDDELSVFDLVEESAVGVPKTFKKPDLGSAKKKNPRRHSMLV</sequence>
<keyword evidence="4" id="KW-0132">Cell division</keyword>
<evidence type="ECO:0000256" key="3">
    <source>
        <dbReference type="ARBA" id="ARBA00022454"/>
    </source>
</evidence>
<dbReference type="STRING" id="983966.A0A1E4RWG5"/>
<dbReference type="InterPro" id="IPR011516">
    <property type="entry name" value="Shugoshin_N"/>
</dbReference>
<evidence type="ECO:0000313" key="13">
    <source>
        <dbReference type="EMBL" id="ODV71586.1"/>
    </source>
</evidence>
<feature type="region of interest" description="Disordered" evidence="10">
    <location>
        <begin position="528"/>
        <end position="550"/>
    </location>
</feature>
<evidence type="ECO:0000313" key="14">
    <source>
        <dbReference type="Proteomes" id="UP000094389"/>
    </source>
</evidence>
<keyword evidence="6 9" id="KW-0175">Coiled coil</keyword>
<dbReference type="GeneID" id="30991612"/>
<organism evidence="13 14">
    <name type="scientific">Cyberlindnera jadinii (strain ATCC 18201 / CBS 1600 / BCRC 20928 / JCM 3617 / NBRC 0987 / NRRL Y-1542)</name>
    <name type="common">Torula yeast</name>
    <name type="synonym">Candida utilis</name>
    <dbReference type="NCBI Taxonomy" id="983966"/>
    <lineage>
        <taxon>Eukaryota</taxon>
        <taxon>Fungi</taxon>
        <taxon>Dikarya</taxon>
        <taxon>Ascomycota</taxon>
        <taxon>Saccharomycotina</taxon>
        <taxon>Saccharomycetes</taxon>
        <taxon>Phaffomycetales</taxon>
        <taxon>Phaffomycetaceae</taxon>
        <taxon>Cyberlindnera</taxon>
    </lineage>
</organism>
<evidence type="ECO:0000256" key="2">
    <source>
        <dbReference type="ARBA" id="ARBA00010845"/>
    </source>
</evidence>
<proteinExistence type="inferred from homology"/>
<evidence type="ECO:0000256" key="5">
    <source>
        <dbReference type="ARBA" id="ARBA00022829"/>
    </source>
</evidence>
<accession>A0A1E4RWG5</accession>
<evidence type="ECO:0000256" key="1">
    <source>
        <dbReference type="ARBA" id="ARBA00004584"/>
    </source>
</evidence>
<dbReference type="Proteomes" id="UP000094389">
    <property type="component" value="Unassembled WGS sequence"/>
</dbReference>
<evidence type="ECO:0000256" key="7">
    <source>
        <dbReference type="ARBA" id="ARBA00023306"/>
    </source>
</evidence>
<feature type="region of interest" description="Disordered" evidence="10">
    <location>
        <begin position="148"/>
        <end position="188"/>
    </location>
</feature>
<dbReference type="GO" id="GO:0051301">
    <property type="term" value="P:cell division"/>
    <property type="evidence" value="ECO:0007669"/>
    <property type="project" value="UniProtKB-KW"/>
</dbReference>
<protein>
    <recommendedName>
        <fullName evidence="15">Shugoshin</fullName>
    </recommendedName>
</protein>
<comment type="subcellular location">
    <subcellularLocation>
        <location evidence="1">Chromosome</location>
        <location evidence="1">Centromere</location>
    </subcellularLocation>
</comment>
<feature type="compositionally biased region" description="Basic and acidic residues" evidence="10">
    <location>
        <begin position="434"/>
        <end position="445"/>
    </location>
</feature>
<feature type="coiled-coil region" evidence="9">
    <location>
        <begin position="45"/>
        <end position="82"/>
    </location>
</feature>
<reference evidence="13 14" key="1">
    <citation type="journal article" date="2016" name="Proc. Natl. Acad. Sci. U.S.A.">
        <title>Comparative genomics of biotechnologically important yeasts.</title>
        <authorList>
            <person name="Riley R."/>
            <person name="Haridas S."/>
            <person name="Wolfe K.H."/>
            <person name="Lopes M.R."/>
            <person name="Hittinger C.T."/>
            <person name="Goeker M."/>
            <person name="Salamov A.A."/>
            <person name="Wisecaver J.H."/>
            <person name="Long T.M."/>
            <person name="Calvey C.H."/>
            <person name="Aerts A.L."/>
            <person name="Barry K.W."/>
            <person name="Choi C."/>
            <person name="Clum A."/>
            <person name="Coughlan A.Y."/>
            <person name="Deshpande S."/>
            <person name="Douglass A.P."/>
            <person name="Hanson S.J."/>
            <person name="Klenk H.-P."/>
            <person name="LaButti K.M."/>
            <person name="Lapidus A."/>
            <person name="Lindquist E.A."/>
            <person name="Lipzen A.M."/>
            <person name="Meier-Kolthoff J.P."/>
            <person name="Ohm R.A."/>
            <person name="Otillar R.P."/>
            <person name="Pangilinan J.L."/>
            <person name="Peng Y."/>
            <person name="Rokas A."/>
            <person name="Rosa C.A."/>
            <person name="Scheuner C."/>
            <person name="Sibirny A.A."/>
            <person name="Slot J.C."/>
            <person name="Stielow J.B."/>
            <person name="Sun H."/>
            <person name="Kurtzman C.P."/>
            <person name="Blackwell M."/>
            <person name="Grigoriev I.V."/>
            <person name="Jeffries T.W."/>
        </authorList>
    </citation>
    <scope>NUCLEOTIDE SEQUENCE [LARGE SCALE GENOMIC DNA]</scope>
    <source>
        <strain evidence="14">ATCC 18201 / CBS 1600 / BCRC 20928 / JCM 3617 / NBRC 0987 / NRRL Y-1542</strain>
    </source>
</reference>
<dbReference type="OrthoDB" id="3981157at2759"/>
<evidence type="ECO:0000256" key="4">
    <source>
        <dbReference type="ARBA" id="ARBA00022618"/>
    </source>
</evidence>
<dbReference type="Pfam" id="PF07557">
    <property type="entry name" value="Shugoshin_C"/>
    <property type="match status" value="1"/>
</dbReference>
<feature type="compositionally biased region" description="Basic residues" evidence="10">
    <location>
        <begin position="538"/>
        <end position="550"/>
    </location>
</feature>
<evidence type="ECO:0000256" key="10">
    <source>
        <dbReference type="SAM" id="MobiDB-lite"/>
    </source>
</evidence>
<keyword evidence="8" id="KW-0137">Centromere</keyword>
<feature type="domain" description="Shugoshin C-terminal" evidence="11">
    <location>
        <begin position="384"/>
        <end position="406"/>
    </location>
</feature>
<evidence type="ECO:0000259" key="12">
    <source>
        <dbReference type="Pfam" id="PF07558"/>
    </source>
</evidence>
<feature type="domain" description="Shugoshin N-terminal coiled-coil" evidence="12">
    <location>
        <begin position="31"/>
        <end position="73"/>
    </location>
</feature>
<evidence type="ECO:0008006" key="15">
    <source>
        <dbReference type="Google" id="ProtNLM"/>
    </source>
</evidence>
<dbReference type="GO" id="GO:0000779">
    <property type="term" value="C:condensed chromosome, centromeric region"/>
    <property type="evidence" value="ECO:0007669"/>
    <property type="project" value="UniProtKB-ARBA"/>
</dbReference>
<dbReference type="InterPro" id="IPR011515">
    <property type="entry name" value="Shugoshin_C"/>
</dbReference>
<evidence type="ECO:0000256" key="6">
    <source>
        <dbReference type="ARBA" id="ARBA00023054"/>
    </source>
</evidence>
<comment type="similarity">
    <text evidence="2">Belongs to the shugoshin family.</text>
</comment>
<dbReference type="RefSeq" id="XP_020068625.1">
    <property type="nucleotide sequence ID" value="XM_020217216.1"/>
</dbReference>
<feature type="region of interest" description="Disordered" evidence="10">
    <location>
        <begin position="418"/>
        <end position="487"/>
    </location>
</feature>
<dbReference type="AlphaFoldDB" id="A0A1E4RWG5"/>
<keyword evidence="7" id="KW-0131">Cell cycle</keyword>
<evidence type="ECO:0000256" key="8">
    <source>
        <dbReference type="ARBA" id="ARBA00023328"/>
    </source>
</evidence>
<dbReference type="Pfam" id="PF07558">
    <property type="entry name" value="Shugoshin_N"/>
    <property type="match status" value="1"/>
</dbReference>
<feature type="compositionally biased region" description="Basic and acidic residues" evidence="10">
    <location>
        <begin position="453"/>
        <end position="469"/>
    </location>
</feature>
<keyword evidence="5" id="KW-0159">Chromosome partition</keyword>
<keyword evidence="3" id="KW-0158">Chromosome</keyword>
<dbReference type="GO" id="GO:0045132">
    <property type="term" value="P:meiotic chromosome segregation"/>
    <property type="evidence" value="ECO:0007669"/>
    <property type="project" value="InterPro"/>
</dbReference>